<dbReference type="RefSeq" id="XP_022643594.1">
    <property type="nucleotide sequence ID" value="XM_022787859.1"/>
</dbReference>
<dbReference type="GO" id="GO:0120518">
    <property type="term" value="F:protein N-terminal-methionine acetyltransferase activity"/>
    <property type="evidence" value="ECO:0007669"/>
    <property type="project" value="UniProtKB-EC"/>
</dbReference>
<comment type="catalytic activity">
    <reaction evidence="9">
        <text>N-terminal L-methionyl-L-alanyl-[protein] + acetyl-CoA = N-terminal N(alpha)-acetyl-L-methionyl-L-alanyl-[protein] + CoA + H(+)</text>
        <dbReference type="Rhea" id="RHEA:50564"/>
        <dbReference type="Rhea" id="RHEA-COMP:12726"/>
        <dbReference type="Rhea" id="RHEA-COMP:12727"/>
        <dbReference type="ChEBI" id="CHEBI:15378"/>
        <dbReference type="ChEBI" id="CHEBI:57287"/>
        <dbReference type="ChEBI" id="CHEBI:57288"/>
        <dbReference type="ChEBI" id="CHEBI:133398"/>
        <dbReference type="ChEBI" id="CHEBI:133399"/>
        <dbReference type="EC" id="2.3.1.258"/>
    </reaction>
</comment>
<evidence type="ECO:0000256" key="7">
    <source>
        <dbReference type="ARBA" id="ARBA00048618"/>
    </source>
</evidence>
<dbReference type="CDD" id="cd04301">
    <property type="entry name" value="NAT_SF"/>
    <property type="match status" value="1"/>
</dbReference>
<sequence length="220" mass="25257">MSSYPTQNYYRRGNYPVLSGCRQNNEILIRPLFRKHVDEMTAVANANLPLSYHRAFLERDFLNSSCRAYGAFTAHGRLIGLVFGSLEEPRPPIPVLQRFGLCPSKMFLVKILAVDKPFRRQQIGRRLMNTILEQLESCPNLRFGTQAIYLQVMSENLGAIALYESLGFVIVTLIPQYYSTHPRRDAYVMVRVLGNDSVHNKCQRANVQLGPITYEYLCNY</sequence>
<evidence type="ECO:0000313" key="14">
    <source>
        <dbReference type="Proteomes" id="UP000594260"/>
    </source>
</evidence>
<dbReference type="AlphaFoldDB" id="A0A7M7IZ00"/>
<evidence type="ECO:0000256" key="11">
    <source>
        <dbReference type="ARBA" id="ARBA00049454"/>
    </source>
</evidence>
<name>A0A7M7IZ00_VARDE</name>
<feature type="domain" description="N-acetyltransferase" evidence="12">
    <location>
        <begin position="27"/>
        <end position="194"/>
    </location>
</feature>
<comment type="catalytic activity">
    <reaction evidence="6">
        <text>N-terminal L-methionyl-L-phenylalanyl-[protein] + acetyl-CoA = N-terminal N(alpha)-acetyl-L-methionyl-L-phenylalanyl-[protein] + CoA + H(+)</text>
        <dbReference type="Rhea" id="RHEA:50528"/>
        <dbReference type="Rhea" id="RHEA-COMP:12715"/>
        <dbReference type="Rhea" id="RHEA-COMP:12716"/>
        <dbReference type="ChEBI" id="CHEBI:15378"/>
        <dbReference type="ChEBI" id="CHEBI:57287"/>
        <dbReference type="ChEBI" id="CHEBI:57288"/>
        <dbReference type="ChEBI" id="CHEBI:133382"/>
        <dbReference type="ChEBI" id="CHEBI:133383"/>
        <dbReference type="EC" id="2.3.1.258"/>
    </reaction>
</comment>
<dbReference type="InParanoid" id="A0A7M7IZ00"/>
<organism evidence="13 14">
    <name type="scientific">Varroa destructor</name>
    <name type="common">Honeybee mite</name>
    <dbReference type="NCBI Taxonomy" id="109461"/>
    <lineage>
        <taxon>Eukaryota</taxon>
        <taxon>Metazoa</taxon>
        <taxon>Ecdysozoa</taxon>
        <taxon>Arthropoda</taxon>
        <taxon>Chelicerata</taxon>
        <taxon>Arachnida</taxon>
        <taxon>Acari</taxon>
        <taxon>Parasitiformes</taxon>
        <taxon>Mesostigmata</taxon>
        <taxon>Gamasina</taxon>
        <taxon>Dermanyssoidea</taxon>
        <taxon>Varroidae</taxon>
        <taxon>Varroa</taxon>
    </lineage>
</organism>
<reference evidence="13" key="1">
    <citation type="submission" date="2021-01" db="UniProtKB">
        <authorList>
            <consortium name="EnsemblMetazoa"/>
        </authorList>
    </citation>
    <scope>IDENTIFICATION</scope>
</reference>
<dbReference type="GeneID" id="111242915"/>
<dbReference type="PROSITE" id="PS51186">
    <property type="entry name" value="GNAT"/>
    <property type="match status" value="1"/>
</dbReference>
<dbReference type="SUPFAM" id="SSF55729">
    <property type="entry name" value="Acyl-CoA N-acyltransferases (Nat)"/>
    <property type="match status" value="1"/>
</dbReference>
<evidence type="ECO:0000256" key="10">
    <source>
        <dbReference type="ARBA" id="ARBA00049103"/>
    </source>
</evidence>
<keyword evidence="1" id="KW-0808">Transferase</keyword>
<evidence type="ECO:0000256" key="1">
    <source>
        <dbReference type="ARBA" id="ARBA00022679"/>
    </source>
</evidence>
<evidence type="ECO:0000313" key="13">
    <source>
        <dbReference type="EnsemblMetazoa" id="XP_022643594"/>
    </source>
</evidence>
<evidence type="ECO:0000259" key="12">
    <source>
        <dbReference type="PROSITE" id="PS51186"/>
    </source>
</evidence>
<dbReference type="InterPro" id="IPR000182">
    <property type="entry name" value="GNAT_dom"/>
</dbReference>
<evidence type="ECO:0000256" key="9">
    <source>
        <dbReference type="ARBA" id="ARBA00049002"/>
    </source>
</evidence>
<dbReference type="EnsemblMetazoa" id="XM_022787859">
    <property type="protein sequence ID" value="XP_022643594"/>
    <property type="gene ID" value="LOC111242915"/>
</dbReference>
<dbReference type="Proteomes" id="UP000594260">
    <property type="component" value="Unplaced"/>
</dbReference>
<comment type="catalytic activity">
    <reaction evidence="7">
        <text>N-terminal L-methionyl-L-lysyl-[protein] + acetyl-CoA = N-terminal N(alpha)-acetyl-L-methionyl-L-lysyl-[protein] + CoA + H(+)</text>
        <dbReference type="Rhea" id="RHEA:50580"/>
        <dbReference type="Rhea" id="RHEA-COMP:12734"/>
        <dbReference type="Rhea" id="RHEA-COMP:12735"/>
        <dbReference type="ChEBI" id="CHEBI:15378"/>
        <dbReference type="ChEBI" id="CHEBI:57287"/>
        <dbReference type="ChEBI" id="CHEBI:57288"/>
        <dbReference type="ChEBI" id="CHEBI:133406"/>
        <dbReference type="ChEBI" id="CHEBI:133407"/>
        <dbReference type="EC" id="2.3.1.258"/>
    </reaction>
</comment>
<dbReference type="PANTHER" id="PTHR42919">
    <property type="entry name" value="N-ALPHA-ACETYLTRANSFERASE"/>
    <property type="match status" value="1"/>
</dbReference>
<dbReference type="InterPro" id="IPR016181">
    <property type="entry name" value="Acyl_CoA_acyltransferase"/>
</dbReference>
<keyword evidence="2" id="KW-0012">Acyltransferase</keyword>
<evidence type="ECO:0000256" key="5">
    <source>
        <dbReference type="ARBA" id="ARBA00048335"/>
    </source>
</evidence>
<comment type="catalytic activity">
    <reaction evidence="10">
        <text>N-terminal L-methionyl-L-leucyl-[protein] + acetyl-CoA = N-terminal N(alpha)-acetyl-L-methionyl-L-leucyl-[protein] + CoA + H(+)</text>
        <dbReference type="Rhea" id="RHEA:50520"/>
        <dbReference type="Rhea" id="RHEA-COMP:12711"/>
        <dbReference type="Rhea" id="RHEA-COMP:12712"/>
        <dbReference type="ChEBI" id="CHEBI:15378"/>
        <dbReference type="ChEBI" id="CHEBI:57287"/>
        <dbReference type="ChEBI" id="CHEBI:57288"/>
        <dbReference type="ChEBI" id="CHEBI:133377"/>
        <dbReference type="ChEBI" id="CHEBI:133378"/>
        <dbReference type="EC" id="2.3.1.258"/>
    </reaction>
</comment>
<evidence type="ECO:0000256" key="2">
    <source>
        <dbReference type="ARBA" id="ARBA00023315"/>
    </source>
</evidence>
<dbReference type="PANTHER" id="PTHR42919:SF8">
    <property type="entry name" value="N-ALPHA-ACETYLTRANSFERASE 50"/>
    <property type="match status" value="1"/>
</dbReference>
<comment type="catalytic activity">
    <reaction evidence="11">
        <text>N-terminal L-methionyl-L-threonyl-[protein] + acetyl-CoA = N-terminal N(alpha)-acetyl-L-methionyl-L-threonyl-[protein] + CoA + H(+)</text>
        <dbReference type="Rhea" id="RHEA:50576"/>
        <dbReference type="Rhea" id="RHEA-COMP:12732"/>
        <dbReference type="Rhea" id="RHEA-COMP:12733"/>
        <dbReference type="ChEBI" id="CHEBI:15378"/>
        <dbReference type="ChEBI" id="CHEBI:57287"/>
        <dbReference type="ChEBI" id="CHEBI:57288"/>
        <dbReference type="ChEBI" id="CHEBI:133404"/>
        <dbReference type="ChEBI" id="CHEBI:133405"/>
        <dbReference type="EC" id="2.3.1.258"/>
    </reaction>
</comment>
<keyword evidence="14" id="KW-1185">Reference proteome</keyword>
<dbReference type="EC" id="2.3.1.258" evidence="3"/>
<evidence type="ECO:0000256" key="6">
    <source>
        <dbReference type="ARBA" id="ARBA00048490"/>
    </source>
</evidence>
<dbReference type="Gene3D" id="3.40.630.30">
    <property type="match status" value="1"/>
</dbReference>
<evidence type="ECO:0000256" key="8">
    <source>
        <dbReference type="ARBA" id="ARBA00048799"/>
    </source>
</evidence>
<proteinExistence type="predicted"/>
<comment type="catalytic activity">
    <reaction evidence="8">
        <text>N-terminal L-methionyl-L-valyl-[protein] + acetyl-CoA = N-terminal N(alpha)-acetyl-L-methionyl-L-valyl-[protein] + CoA + H(+)</text>
        <dbReference type="Rhea" id="RHEA:50572"/>
        <dbReference type="Rhea" id="RHEA-COMP:12730"/>
        <dbReference type="Rhea" id="RHEA-COMP:12731"/>
        <dbReference type="ChEBI" id="CHEBI:15378"/>
        <dbReference type="ChEBI" id="CHEBI:57287"/>
        <dbReference type="ChEBI" id="CHEBI:57288"/>
        <dbReference type="ChEBI" id="CHEBI:133402"/>
        <dbReference type="ChEBI" id="CHEBI:133403"/>
        <dbReference type="EC" id="2.3.1.258"/>
    </reaction>
</comment>
<dbReference type="OrthoDB" id="41532at2759"/>
<dbReference type="InterPro" id="IPR051556">
    <property type="entry name" value="N-term/lysine_N-AcTrnsfr"/>
</dbReference>
<comment type="catalytic activity">
    <reaction evidence="4">
        <text>N-terminal L-methionyl-L-seryl-[protein] + acetyl-CoA = N-terminal N(alpha)-acetyl-L-methionyl-L-seryl-[protein] + CoA + H(+)</text>
        <dbReference type="Rhea" id="RHEA:50568"/>
        <dbReference type="Rhea" id="RHEA-COMP:12728"/>
        <dbReference type="Rhea" id="RHEA-COMP:12729"/>
        <dbReference type="ChEBI" id="CHEBI:15378"/>
        <dbReference type="ChEBI" id="CHEBI:57287"/>
        <dbReference type="ChEBI" id="CHEBI:57288"/>
        <dbReference type="ChEBI" id="CHEBI:133400"/>
        <dbReference type="ChEBI" id="CHEBI:133401"/>
        <dbReference type="EC" id="2.3.1.258"/>
    </reaction>
</comment>
<protein>
    <recommendedName>
        <fullName evidence="3">N-terminal methionine N(alpha)-acetyltransferase NatE</fullName>
        <ecNumber evidence="3">2.3.1.258</ecNumber>
    </recommendedName>
</protein>
<dbReference type="KEGG" id="vde:111242915"/>
<accession>A0A7M7IZ00</accession>
<dbReference type="Pfam" id="PF00583">
    <property type="entry name" value="Acetyltransf_1"/>
    <property type="match status" value="1"/>
</dbReference>
<evidence type="ECO:0000256" key="4">
    <source>
        <dbReference type="ARBA" id="ARBA00048251"/>
    </source>
</evidence>
<comment type="catalytic activity">
    <reaction evidence="5">
        <text>N-terminal L-methionyl-L-tyrosyl-[protein] + acetyl-CoA = N-terminal N(alpha)-acetyl-L-methionyl-L-tyrosyl-[protein] + CoA + H(+)</text>
        <dbReference type="Rhea" id="RHEA:50532"/>
        <dbReference type="Rhea" id="RHEA-COMP:12717"/>
        <dbReference type="Rhea" id="RHEA-COMP:12718"/>
        <dbReference type="ChEBI" id="CHEBI:15378"/>
        <dbReference type="ChEBI" id="CHEBI:57287"/>
        <dbReference type="ChEBI" id="CHEBI:57288"/>
        <dbReference type="ChEBI" id="CHEBI:133384"/>
        <dbReference type="ChEBI" id="CHEBI:133385"/>
        <dbReference type="EC" id="2.3.1.258"/>
    </reaction>
</comment>
<evidence type="ECO:0000256" key="3">
    <source>
        <dbReference type="ARBA" id="ARBA00039121"/>
    </source>
</evidence>